<protein>
    <submittedName>
        <fullName evidence="2">LysM peptidoglycan-binding domain-containing protein</fullName>
    </submittedName>
</protein>
<comment type="caution">
    <text evidence="2">The sequence shown here is derived from an EMBL/GenBank/DDBJ whole genome shotgun (WGS) entry which is preliminary data.</text>
</comment>
<proteinExistence type="predicted"/>
<reference evidence="2" key="1">
    <citation type="submission" date="2021-01" db="EMBL/GenBank/DDBJ databases">
        <title>Fulvivirga kasyanovii gen. nov., sp nov., a novel member of the phylum Bacteroidetes isolated from seawater in a mussel farm.</title>
        <authorList>
            <person name="Zhao L.-H."/>
            <person name="Wang Z.-J."/>
        </authorList>
    </citation>
    <scope>NUCLEOTIDE SEQUENCE</scope>
    <source>
        <strain evidence="2">2943</strain>
    </source>
</reference>
<dbReference type="EMBL" id="JAESIY010000019">
    <property type="protein sequence ID" value="MBL3658885.1"/>
    <property type="molecule type" value="Genomic_DNA"/>
</dbReference>
<sequence>MAKLNFRKKQNTSYEDPSLRAVKSEIIKAYFAEATIEEVEVESRTEAVPEVYTVVAGDTLSGIAAKKGTTVNAIVKSDSRITQENKGRLSIGQKITLPTQSARREKRKKMNFTTVSSGCIRKELYVIVETKNFSGYKLTIKVIQGKEKCLAEVGQFVSVKDEYGNYGYVITATVGNMCESEYINKDEFRDLAVAKIAIDTDDKDKMKEWREALDCVADKKTNLCLQVDAHAVEDQQDLNIIYHGNAEKREVKAQKAGNVWLDVDGEWFKIGKMPCRCYQDLDFEEVSGVFKDASDSKKKAIVEEFNRSYVTKDGSTKKLYEIFELDTCLKRAHFFAQAYVESRSNLSGAFKGESLNYSVSALVSGYPFSCFKKNKSLMKRAYEIGRGPYIYYEEVIKWDPNTNEEITVKKKVEIPSSQRADQKAIANIAYDDNNRSKSFKLGNINEGDGWSFRGRGLLQITGRTNYTNSQRIIDDLIPGSGVQLSIGVDEFSAKEAVFAGLVDWFEKECYRESMKGSSPSHVDAVTAKINVATKSYDDRKKAFLNTKKVFKVDECSSS</sequence>
<dbReference type="InterPro" id="IPR036779">
    <property type="entry name" value="LysM_dom_sf"/>
</dbReference>
<organism evidence="2 3">
    <name type="scientific">Fulvivirga sediminis</name>
    <dbReference type="NCBI Taxonomy" id="2803949"/>
    <lineage>
        <taxon>Bacteria</taxon>
        <taxon>Pseudomonadati</taxon>
        <taxon>Bacteroidota</taxon>
        <taxon>Cytophagia</taxon>
        <taxon>Cytophagales</taxon>
        <taxon>Fulvivirgaceae</taxon>
        <taxon>Fulvivirga</taxon>
    </lineage>
</organism>
<dbReference type="Pfam" id="PF01476">
    <property type="entry name" value="LysM"/>
    <property type="match status" value="1"/>
</dbReference>
<dbReference type="SUPFAM" id="SSF54106">
    <property type="entry name" value="LysM domain"/>
    <property type="match status" value="1"/>
</dbReference>
<dbReference type="SUPFAM" id="SSF53955">
    <property type="entry name" value="Lysozyme-like"/>
    <property type="match status" value="1"/>
</dbReference>
<evidence type="ECO:0000313" key="3">
    <source>
        <dbReference type="Proteomes" id="UP000659388"/>
    </source>
</evidence>
<feature type="domain" description="LysM" evidence="1">
    <location>
        <begin position="50"/>
        <end position="97"/>
    </location>
</feature>
<dbReference type="RefSeq" id="WP_202246679.1">
    <property type="nucleotide sequence ID" value="NZ_JAESIY010000019.1"/>
</dbReference>
<gene>
    <name evidence="2" type="ORF">JL102_22240</name>
</gene>
<evidence type="ECO:0000259" key="1">
    <source>
        <dbReference type="PROSITE" id="PS51782"/>
    </source>
</evidence>
<dbReference type="AlphaFoldDB" id="A0A937K2Z6"/>
<dbReference type="Gene3D" id="1.10.530.10">
    <property type="match status" value="1"/>
</dbReference>
<dbReference type="SMART" id="SM00257">
    <property type="entry name" value="LysM"/>
    <property type="match status" value="1"/>
</dbReference>
<name>A0A937K2Z6_9BACT</name>
<evidence type="ECO:0000313" key="2">
    <source>
        <dbReference type="EMBL" id="MBL3658885.1"/>
    </source>
</evidence>
<dbReference type="InterPro" id="IPR023346">
    <property type="entry name" value="Lysozyme-like_dom_sf"/>
</dbReference>
<dbReference type="Gene3D" id="3.10.350.10">
    <property type="entry name" value="LysM domain"/>
    <property type="match status" value="1"/>
</dbReference>
<dbReference type="InterPro" id="IPR018392">
    <property type="entry name" value="LysM"/>
</dbReference>
<accession>A0A937K2Z6</accession>
<keyword evidence="3" id="KW-1185">Reference proteome</keyword>
<dbReference type="PROSITE" id="PS51782">
    <property type="entry name" value="LYSM"/>
    <property type="match status" value="1"/>
</dbReference>
<dbReference type="CDD" id="cd00118">
    <property type="entry name" value="LysM"/>
    <property type="match status" value="1"/>
</dbReference>
<dbReference type="Proteomes" id="UP000659388">
    <property type="component" value="Unassembled WGS sequence"/>
</dbReference>